<dbReference type="EMBL" id="JAAGNN010000028">
    <property type="protein sequence ID" value="KAF4070941.1"/>
    <property type="molecule type" value="Genomic_DNA"/>
</dbReference>
<keyword evidence="1" id="KW-1133">Transmembrane helix</keyword>
<sequence>MCHVTTCTNYPTPVARDLPQTIQAAELPKFLGLPTAGELHNAMRPAELPKLLGLPTAGELHHTAQSRPHGWPRTFFGGTGPAVRFQLWSSRLRSTWRPQSSSLRPTGRSQLWSSSPRLTWRPWSSGQRPAGRSHLLRKLSRFPILLRRLSRCPVQVRKPSRCPAQLRRLSCCPVQPGKLTFSPAALGASSSIPVLLGTFSSVPAPSVCYLAEAALFPDTARDRSHRGPEPPLEGGALWRSGRSAFGGGSVTPSPAGLMHKTFVYGHALLFVLILSLFKHWFMFEGVS</sequence>
<evidence type="ECO:0000313" key="2">
    <source>
        <dbReference type="EMBL" id="KAF4070941.1"/>
    </source>
</evidence>
<evidence type="ECO:0000256" key="1">
    <source>
        <dbReference type="SAM" id="Phobius"/>
    </source>
</evidence>
<keyword evidence="1" id="KW-0472">Membrane</keyword>
<feature type="transmembrane region" description="Helical" evidence="1">
    <location>
        <begin position="262"/>
        <end position="281"/>
    </location>
</feature>
<dbReference type="AlphaFoldDB" id="A0A7J5ZLY5"/>
<comment type="caution">
    <text evidence="2">The sequence shown here is derived from an EMBL/GenBank/DDBJ whole genome shotgun (WGS) entry which is preliminary data.</text>
</comment>
<organism evidence="2 3">
    <name type="scientific">Ameiurus melas</name>
    <name type="common">Black bullhead</name>
    <name type="synonym">Silurus melas</name>
    <dbReference type="NCBI Taxonomy" id="219545"/>
    <lineage>
        <taxon>Eukaryota</taxon>
        <taxon>Metazoa</taxon>
        <taxon>Chordata</taxon>
        <taxon>Craniata</taxon>
        <taxon>Vertebrata</taxon>
        <taxon>Euteleostomi</taxon>
        <taxon>Actinopterygii</taxon>
        <taxon>Neopterygii</taxon>
        <taxon>Teleostei</taxon>
        <taxon>Ostariophysi</taxon>
        <taxon>Siluriformes</taxon>
        <taxon>Ictaluridae</taxon>
        <taxon>Ameiurus</taxon>
    </lineage>
</organism>
<keyword evidence="3" id="KW-1185">Reference proteome</keyword>
<reference evidence="2 3" key="1">
    <citation type="submission" date="2020-02" db="EMBL/GenBank/DDBJ databases">
        <title>A chromosome-scale genome assembly of the black bullhead catfish (Ameiurus melas).</title>
        <authorList>
            <person name="Wen M."/>
            <person name="Zham M."/>
            <person name="Cabau C."/>
            <person name="Klopp C."/>
            <person name="Donnadieu C."/>
            <person name="Roques C."/>
            <person name="Bouchez O."/>
            <person name="Lampietro C."/>
            <person name="Jouanno E."/>
            <person name="Herpin A."/>
            <person name="Louis A."/>
            <person name="Berthelot C."/>
            <person name="Parey E."/>
            <person name="Roest-Crollius H."/>
            <person name="Braasch I."/>
            <person name="Postlethwait J."/>
            <person name="Robinson-Rechavi M."/>
            <person name="Echchiki A."/>
            <person name="Begum T."/>
            <person name="Montfort J."/>
            <person name="Schartl M."/>
            <person name="Bobe J."/>
            <person name="Guiguen Y."/>
        </authorList>
    </citation>
    <scope>NUCLEOTIDE SEQUENCE [LARGE SCALE GENOMIC DNA]</scope>
    <source>
        <strain evidence="2">M_S1</strain>
        <tissue evidence="2">Blood</tissue>
    </source>
</reference>
<name>A0A7J5ZLY5_AMEME</name>
<gene>
    <name evidence="2" type="ORF">AMELA_G00279230</name>
</gene>
<proteinExistence type="predicted"/>
<evidence type="ECO:0000313" key="3">
    <source>
        <dbReference type="Proteomes" id="UP000593565"/>
    </source>
</evidence>
<accession>A0A7J5ZLY5</accession>
<keyword evidence="1" id="KW-0812">Transmembrane</keyword>
<protein>
    <submittedName>
        <fullName evidence="2">Uncharacterized protein</fullName>
    </submittedName>
</protein>
<dbReference type="Proteomes" id="UP000593565">
    <property type="component" value="Unassembled WGS sequence"/>
</dbReference>